<dbReference type="RefSeq" id="WP_157024924.1">
    <property type="nucleotide sequence ID" value="NZ_WQLV01000032.1"/>
</dbReference>
<dbReference type="EMBL" id="WQLV01000032">
    <property type="protein sequence ID" value="MVO18732.1"/>
    <property type="molecule type" value="Genomic_DNA"/>
</dbReference>
<accession>A0A6L6WT94</accession>
<reference evidence="1 2" key="1">
    <citation type="submission" date="2019-12" db="EMBL/GenBank/DDBJ databases">
        <authorList>
            <person name="Zhang Y.-J."/>
        </authorList>
    </citation>
    <scope>NUCLEOTIDE SEQUENCE [LARGE SCALE GENOMIC DNA]</scope>
    <source>
        <strain evidence="1 2">CY05</strain>
    </source>
</reference>
<dbReference type="Proteomes" id="UP000478892">
    <property type="component" value="Unassembled WGS sequence"/>
</dbReference>
<organism evidence="1 2">
    <name type="scientific">Parasedimentitalea huanghaiensis</name>
    <dbReference type="NCBI Taxonomy" id="2682100"/>
    <lineage>
        <taxon>Bacteria</taxon>
        <taxon>Pseudomonadati</taxon>
        <taxon>Pseudomonadota</taxon>
        <taxon>Alphaproteobacteria</taxon>
        <taxon>Rhodobacterales</taxon>
        <taxon>Paracoccaceae</taxon>
        <taxon>Parasedimentitalea</taxon>
    </lineage>
</organism>
<evidence type="ECO:0000313" key="1">
    <source>
        <dbReference type="EMBL" id="MVO18732.1"/>
    </source>
</evidence>
<dbReference type="AlphaFoldDB" id="A0A6L6WT94"/>
<keyword evidence="2" id="KW-1185">Reference proteome</keyword>
<comment type="caution">
    <text evidence="1">The sequence shown here is derived from an EMBL/GenBank/DDBJ whole genome shotgun (WGS) entry which is preliminary data.</text>
</comment>
<protein>
    <submittedName>
        <fullName evidence="1">Uncharacterized protein</fullName>
    </submittedName>
</protein>
<evidence type="ECO:0000313" key="2">
    <source>
        <dbReference type="Proteomes" id="UP000478892"/>
    </source>
</evidence>
<sequence length="98" mass="11533">MLDWPQTSTSLLVASNRRYWDWLFMVTRRLQTKAKHHCLPPHLPITAMEIFQQNLKSVDEVENLDGLSGKRRAIWFREASMIGFLISPPVRRQRTSEP</sequence>
<proteinExistence type="predicted"/>
<name>A0A6L6WT94_9RHOB</name>
<gene>
    <name evidence="1" type="ORF">GO984_23255</name>
</gene>